<dbReference type="InterPro" id="IPR036864">
    <property type="entry name" value="Zn2-C6_fun-type_DNA-bd_sf"/>
</dbReference>
<evidence type="ECO:0000313" key="4">
    <source>
        <dbReference type="EMBL" id="RGP67289.1"/>
    </source>
</evidence>
<comment type="caution">
    <text evidence="4">The sequence shown here is derived from an EMBL/GenBank/DDBJ whole genome shotgun (WGS) entry which is preliminary data.</text>
</comment>
<feature type="region of interest" description="Disordered" evidence="2">
    <location>
        <begin position="270"/>
        <end position="304"/>
    </location>
</feature>
<dbReference type="PROSITE" id="PS00463">
    <property type="entry name" value="ZN2_CY6_FUNGAL_1"/>
    <property type="match status" value="1"/>
</dbReference>
<sequence>MFSTLRQTSGDGDRLLSVEIAPPFDKDRTSMRTACERCRMQKSKCVPGENGCMLCVAKNKKCEYLVVSRPRRRKSNVIGGGSKPRNDSDDEDGDNNNNLVVNQHKQSNQARIHKRWSRMQTIRQSSPLSTHPSPPKDQVRVATISKPSHKDKKNNENSNRNTTGPDMGLEDAQQLIFSDTLFPDSFGDIPAVFPQFEHAHARDFFSNMPIAAERIHAGRGVTAEALTARGDSSKQNSHTSVYSSSSADSLFEFGVDQMDFLMDESRIATTMAPRSTRNNSKVTTEAQPTATHSSTPSDSDPTFNSASISTSSSCSCMMTAVSIYEALQVQLVWGDPIAGPPVVSSPKSSSAGSSYSSGPSWSDSGSGSAYHSPTPLITQQTILKRQKTVLLRCDSLTRCGTCWSRSDFVMLIITICDRILTSLEAVERFVCTKNDDDINTVSANGTAAAVDIHNTTSSSRAELDVSSLSTSSHGLQPGVGSWQIDDEDEQELVISLIKSRVTRLGNLINIAEGTISANGWPWHERLTQALRRRSNKLAISLSFRGFP</sequence>
<keyword evidence="5" id="KW-1185">Reference proteome</keyword>
<evidence type="ECO:0000259" key="3">
    <source>
        <dbReference type="PROSITE" id="PS00463"/>
    </source>
</evidence>
<keyword evidence="1" id="KW-0539">Nucleus</keyword>
<gene>
    <name evidence="4" type="ORF">FSPOR_6047</name>
</gene>
<feature type="compositionally biased region" description="Polar residues" evidence="2">
    <location>
        <begin position="118"/>
        <end position="131"/>
    </location>
</feature>
<dbReference type="CDD" id="cd00067">
    <property type="entry name" value="GAL4"/>
    <property type="match status" value="1"/>
</dbReference>
<dbReference type="SMART" id="SM00066">
    <property type="entry name" value="GAL4"/>
    <property type="match status" value="1"/>
</dbReference>
<dbReference type="STRING" id="5514.A0A395S5F2"/>
<organism evidence="4 5">
    <name type="scientific">Fusarium sporotrichioides</name>
    <dbReference type="NCBI Taxonomy" id="5514"/>
    <lineage>
        <taxon>Eukaryota</taxon>
        <taxon>Fungi</taxon>
        <taxon>Dikarya</taxon>
        <taxon>Ascomycota</taxon>
        <taxon>Pezizomycotina</taxon>
        <taxon>Sordariomycetes</taxon>
        <taxon>Hypocreomycetidae</taxon>
        <taxon>Hypocreales</taxon>
        <taxon>Nectriaceae</taxon>
        <taxon>Fusarium</taxon>
    </lineage>
</organism>
<dbReference type="Gene3D" id="4.10.240.10">
    <property type="entry name" value="Zn(2)-C6 fungal-type DNA-binding domain"/>
    <property type="match status" value="1"/>
</dbReference>
<dbReference type="Proteomes" id="UP000266152">
    <property type="component" value="Unassembled WGS sequence"/>
</dbReference>
<dbReference type="EMBL" id="PXOF01000083">
    <property type="protein sequence ID" value="RGP67289.1"/>
    <property type="molecule type" value="Genomic_DNA"/>
</dbReference>
<feature type="compositionally biased region" description="Low complexity" evidence="2">
    <location>
        <begin position="293"/>
        <end position="304"/>
    </location>
</feature>
<evidence type="ECO:0000313" key="5">
    <source>
        <dbReference type="Proteomes" id="UP000266152"/>
    </source>
</evidence>
<dbReference type="GO" id="GO:0000981">
    <property type="term" value="F:DNA-binding transcription factor activity, RNA polymerase II-specific"/>
    <property type="evidence" value="ECO:0007669"/>
    <property type="project" value="InterPro"/>
</dbReference>
<feature type="region of interest" description="Disordered" evidence="2">
    <location>
        <begin position="74"/>
        <end position="168"/>
    </location>
</feature>
<feature type="compositionally biased region" description="Polar residues" evidence="2">
    <location>
        <begin position="272"/>
        <end position="292"/>
    </location>
</feature>
<evidence type="ECO:0000256" key="2">
    <source>
        <dbReference type="SAM" id="MobiDB-lite"/>
    </source>
</evidence>
<dbReference type="Pfam" id="PF00172">
    <property type="entry name" value="Zn_clus"/>
    <property type="match status" value="1"/>
</dbReference>
<dbReference type="AlphaFoldDB" id="A0A395S5F2"/>
<dbReference type="GO" id="GO:0008270">
    <property type="term" value="F:zinc ion binding"/>
    <property type="evidence" value="ECO:0007669"/>
    <property type="project" value="InterPro"/>
</dbReference>
<feature type="domain" description="Zn(2)-C6 fungal-type" evidence="3">
    <location>
        <begin position="34"/>
        <end position="62"/>
    </location>
</feature>
<accession>A0A395S5F2</accession>
<evidence type="ECO:0000256" key="1">
    <source>
        <dbReference type="ARBA" id="ARBA00023242"/>
    </source>
</evidence>
<feature type="compositionally biased region" description="Polar residues" evidence="2">
    <location>
        <begin position="99"/>
        <end position="110"/>
    </location>
</feature>
<protein>
    <recommendedName>
        <fullName evidence="3">Zn(2)-C6 fungal-type domain-containing protein</fullName>
    </recommendedName>
</protein>
<reference evidence="4 5" key="1">
    <citation type="journal article" date="2018" name="PLoS Pathog.">
        <title>Evolution of structural diversity of trichothecenes, a family of toxins produced by plant pathogenic and entomopathogenic fungi.</title>
        <authorList>
            <person name="Proctor R.H."/>
            <person name="McCormick S.P."/>
            <person name="Kim H.S."/>
            <person name="Cardoza R.E."/>
            <person name="Stanley A.M."/>
            <person name="Lindo L."/>
            <person name="Kelly A."/>
            <person name="Brown D.W."/>
            <person name="Lee T."/>
            <person name="Vaughan M.M."/>
            <person name="Alexander N.J."/>
            <person name="Busman M."/>
            <person name="Gutierrez S."/>
        </authorList>
    </citation>
    <scope>NUCLEOTIDE SEQUENCE [LARGE SCALE GENOMIC DNA]</scope>
    <source>
        <strain evidence="4 5">NRRL 3299</strain>
    </source>
</reference>
<name>A0A395S5F2_FUSSP</name>
<dbReference type="SUPFAM" id="SSF57701">
    <property type="entry name" value="Zn2/Cys6 DNA-binding domain"/>
    <property type="match status" value="1"/>
</dbReference>
<feature type="region of interest" description="Disordered" evidence="2">
    <location>
        <begin position="342"/>
        <end position="370"/>
    </location>
</feature>
<proteinExistence type="predicted"/>
<dbReference type="InterPro" id="IPR001138">
    <property type="entry name" value="Zn2Cys6_DnaBD"/>
</dbReference>